<reference evidence="1" key="1">
    <citation type="submission" date="2019-12" db="EMBL/GenBank/DDBJ databases">
        <title>Genome sequencing and annotation of Brassica cretica.</title>
        <authorList>
            <person name="Studholme D.J."/>
            <person name="Sarris P.F."/>
        </authorList>
    </citation>
    <scope>NUCLEOTIDE SEQUENCE</scope>
    <source>
        <strain evidence="1">PFS-001/15</strain>
        <tissue evidence="1">Leaf</tissue>
    </source>
</reference>
<evidence type="ECO:0000313" key="1">
    <source>
        <dbReference type="EMBL" id="KAF2579787.1"/>
    </source>
</evidence>
<dbReference type="Proteomes" id="UP000712281">
    <property type="component" value="Unassembled WGS sequence"/>
</dbReference>
<name>A0A8S9JES1_BRACR</name>
<dbReference type="AlphaFoldDB" id="A0A8S9JES1"/>
<dbReference type="InterPro" id="IPR051886">
    <property type="entry name" value="Seed_Dev/Stress_Resp_Reg"/>
</dbReference>
<protein>
    <submittedName>
        <fullName evidence="1">Uncharacterized protein</fullName>
    </submittedName>
</protein>
<dbReference type="EMBL" id="QGKW02001660">
    <property type="protein sequence ID" value="KAF2579787.1"/>
    <property type="molecule type" value="Genomic_DNA"/>
</dbReference>
<proteinExistence type="predicted"/>
<sequence length="64" mass="7078">MDENIDDGHDGDSSMSDLTATQLEKINDLHVKVITEEDEITKKCANLQEDVADMPIAVTAFWIG</sequence>
<gene>
    <name evidence="1" type="ORF">F2Q68_00006182</name>
</gene>
<evidence type="ECO:0000313" key="2">
    <source>
        <dbReference type="Proteomes" id="UP000712281"/>
    </source>
</evidence>
<accession>A0A8S9JES1</accession>
<dbReference type="PANTHER" id="PTHR46354">
    <property type="entry name" value="DOG1 DOMAIN-CONTAINING PROTEIN"/>
    <property type="match status" value="1"/>
</dbReference>
<organism evidence="1 2">
    <name type="scientific">Brassica cretica</name>
    <name type="common">Mustard</name>
    <dbReference type="NCBI Taxonomy" id="69181"/>
    <lineage>
        <taxon>Eukaryota</taxon>
        <taxon>Viridiplantae</taxon>
        <taxon>Streptophyta</taxon>
        <taxon>Embryophyta</taxon>
        <taxon>Tracheophyta</taxon>
        <taxon>Spermatophyta</taxon>
        <taxon>Magnoliopsida</taxon>
        <taxon>eudicotyledons</taxon>
        <taxon>Gunneridae</taxon>
        <taxon>Pentapetalae</taxon>
        <taxon>rosids</taxon>
        <taxon>malvids</taxon>
        <taxon>Brassicales</taxon>
        <taxon>Brassicaceae</taxon>
        <taxon>Brassiceae</taxon>
        <taxon>Brassica</taxon>
    </lineage>
</organism>
<dbReference type="PANTHER" id="PTHR46354:SF21">
    <property type="entry name" value="DOG1 DOMAIN-CONTAINING PROTEIN"/>
    <property type="match status" value="1"/>
</dbReference>
<comment type="caution">
    <text evidence="1">The sequence shown here is derived from an EMBL/GenBank/DDBJ whole genome shotgun (WGS) entry which is preliminary data.</text>
</comment>